<sequence>MNDFLAEIRKIPPVTRLLCISSLSVTGSSMLKIVNAYKIIYAYPLVFEQLQIWRLYTSFFLGSGGINYVFELVMLYRSMDQLESGPYANRSADLAWQLFAAGVGILVASIPVKSFVFFRPLLLCIAYVDSALAPPGAQTSLLGLVRLPIRFLPYVMLGMDLLMGGPGAVAHSLPGAVVGHLWWWGVWGPEIGGAGGILHNWGAAPRWLAEWMGQTPPPGPARANSGGGVQVIPPRRPAAAAPAGSRTTGYNWGSGQRLGEE</sequence>
<feature type="transmembrane region" description="Helical" evidence="7">
    <location>
        <begin position="55"/>
        <end position="74"/>
    </location>
</feature>
<keyword evidence="10" id="KW-1185">Reference proteome</keyword>
<comment type="caution">
    <text evidence="7">Lacks conserved residue(s) required for the propagation of feature annotation.</text>
</comment>
<comment type="similarity">
    <text evidence="2 7">Belongs to the derlin family.</text>
</comment>
<organism evidence="9 10">
    <name type="scientific">Mycena pura</name>
    <dbReference type="NCBI Taxonomy" id="153505"/>
    <lineage>
        <taxon>Eukaryota</taxon>
        <taxon>Fungi</taxon>
        <taxon>Dikarya</taxon>
        <taxon>Basidiomycota</taxon>
        <taxon>Agaricomycotina</taxon>
        <taxon>Agaricomycetes</taxon>
        <taxon>Agaricomycetidae</taxon>
        <taxon>Agaricales</taxon>
        <taxon>Marasmiineae</taxon>
        <taxon>Mycenaceae</taxon>
        <taxon>Mycena</taxon>
    </lineage>
</organism>
<evidence type="ECO:0000256" key="1">
    <source>
        <dbReference type="ARBA" id="ARBA00004477"/>
    </source>
</evidence>
<gene>
    <name evidence="9" type="ORF">GGX14DRAFT_545122</name>
</gene>
<protein>
    <recommendedName>
        <fullName evidence="7">Derlin</fullName>
    </recommendedName>
</protein>
<dbReference type="PANTHER" id="PTHR11009">
    <property type="entry name" value="DER1-LIKE PROTEIN, DERLIN"/>
    <property type="match status" value="1"/>
</dbReference>
<evidence type="ECO:0000256" key="2">
    <source>
        <dbReference type="ARBA" id="ARBA00008917"/>
    </source>
</evidence>
<comment type="function">
    <text evidence="7">May be involved in the degradation of misfolded endoplasmic reticulum (ER) luminal proteins.</text>
</comment>
<keyword evidence="6 7" id="KW-0472">Membrane</keyword>
<accession>A0AAD6V411</accession>
<evidence type="ECO:0000256" key="4">
    <source>
        <dbReference type="ARBA" id="ARBA00022824"/>
    </source>
</evidence>
<feature type="region of interest" description="Disordered" evidence="8">
    <location>
        <begin position="212"/>
        <end position="261"/>
    </location>
</feature>
<dbReference type="SUPFAM" id="SSF144091">
    <property type="entry name" value="Rhomboid-like"/>
    <property type="match status" value="1"/>
</dbReference>
<keyword evidence="5 7" id="KW-1133">Transmembrane helix</keyword>
<evidence type="ECO:0000256" key="5">
    <source>
        <dbReference type="ARBA" id="ARBA00022989"/>
    </source>
</evidence>
<comment type="caution">
    <text evidence="9">The sequence shown here is derived from an EMBL/GenBank/DDBJ whole genome shotgun (WGS) entry which is preliminary data.</text>
</comment>
<comment type="subcellular location">
    <subcellularLocation>
        <location evidence="1 7">Endoplasmic reticulum membrane</location>
        <topology evidence="1 7">Multi-pass membrane protein</topology>
    </subcellularLocation>
</comment>
<dbReference type="EMBL" id="JARJCW010000069">
    <property type="protein sequence ID" value="KAJ7199237.1"/>
    <property type="molecule type" value="Genomic_DNA"/>
</dbReference>
<evidence type="ECO:0000313" key="10">
    <source>
        <dbReference type="Proteomes" id="UP001219525"/>
    </source>
</evidence>
<evidence type="ECO:0000256" key="6">
    <source>
        <dbReference type="ARBA" id="ARBA00023136"/>
    </source>
</evidence>
<dbReference type="GO" id="GO:0006950">
    <property type="term" value="P:response to stress"/>
    <property type="evidence" value="ECO:0007669"/>
    <property type="project" value="UniProtKB-ARBA"/>
</dbReference>
<dbReference type="Pfam" id="PF04511">
    <property type="entry name" value="DER1"/>
    <property type="match status" value="1"/>
</dbReference>
<dbReference type="AlphaFoldDB" id="A0AAD6V411"/>
<dbReference type="InterPro" id="IPR035952">
    <property type="entry name" value="Rhomboid-like_sf"/>
</dbReference>
<dbReference type="Proteomes" id="UP001219525">
    <property type="component" value="Unassembled WGS sequence"/>
</dbReference>
<dbReference type="GO" id="GO:0005789">
    <property type="term" value="C:endoplasmic reticulum membrane"/>
    <property type="evidence" value="ECO:0007669"/>
    <property type="project" value="UniProtKB-SubCell"/>
</dbReference>
<evidence type="ECO:0000313" key="9">
    <source>
        <dbReference type="EMBL" id="KAJ7199237.1"/>
    </source>
</evidence>
<keyword evidence="4 7" id="KW-0256">Endoplasmic reticulum</keyword>
<dbReference type="InterPro" id="IPR007599">
    <property type="entry name" value="DER1"/>
</dbReference>
<keyword evidence="3 7" id="KW-0812">Transmembrane</keyword>
<feature type="transmembrane region" description="Helical" evidence="7">
    <location>
        <begin position="94"/>
        <end position="112"/>
    </location>
</feature>
<evidence type="ECO:0000256" key="3">
    <source>
        <dbReference type="ARBA" id="ARBA00022692"/>
    </source>
</evidence>
<proteinExistence type="inferred from homology"/>
<name>A0AAD6V411_9AGAR</name>
<reference evidence="9" key="1">
    <citation type="submission" date="2023-03" db="EMBL/GenBank/DDBJ databases">
        <title>Massive genome expansion in bonnet fungi (Mycena s.s.) driven by repeated elements and novel gene families across ecological guilds.</title>
        <authorList>
            <consortium name="Lawrence Berkeley National Laboratory"/>
            <person name="Harder C.B."/>
            <person name="Miyauchi S."/>
            <person name="Viragh M."/>
            <person name="Kuo A."/>
            <person name="Thoen E."/>
            <person name="Andreopoulos B."/>
            <person name="Lu D."/>
            <person name="Skrede I."/>
            <person name="Drula E."/>
            <person name="Henrissat B."/>
            <person name="Morin E."/>
            <person name="Kohler A."/>
            <person name="Barry K."/>
            <person name="LaButti K."/>
            <person name="Morin E."/>
            <person name="Salamov A."/>
            <person name="Lipzen A."/>
            <person name="Mereny Z."/>
            <person name="Hegedus B."/>
            <person name="Baldrian P."/>
            <person name="Stursova M."/>
            <person name="Weitz H."/>
            <person name="Taylor A."/>
            <person name="Grigoriev I.V."/>
            <person name="Nagy L.G."/>
            <person name="Martin F."/>
            <person name="Kauserud H."/>
        </authorList>
    </citation>
    <scope>NUCLEOTIDE SEQUENCE</scope>
    <source>
        <strain evidence="9">9144</strain>
    </source>
</reference>
<evidence type="ECO:0000256" key="8">
    <source>
        <dbReference type="SAM" id="MobiDB-lite"/>
    </source>
</evidence>
<evidence type="ECO:0000256" key="7">
    <source>
        <dbReference type="RuleBase" id="RU363059"/>
    </source>
</evidence>
<feature type="compositionally biased region" description="Polar residues" evidence="8">
    <location>
        <begin position="245"/>
        <end position="254"/>
    </location>
</feature>